<feature type="compositionally biased region" description="Polar residues" evidence="1">
    <location>
        <begin position="415"/>
        <end position="426"/>
    </location>
</feature>
<feature type="region of interest" description="Disordered" evidence="1">
    <location>
        <begin position="166"/>
        <end position="445"/>
    </location>
</feature>
<dbReference type="GeneID" id="18822377"/>
<dbReference type="KEGG" id="abp:AGABI1DRAFT107251"/>
<name>K5WTL5_AGABU</name>
<organism evidence="2 3">
    <name type="scientific">Agaricus bisporus var. burnettii (strain JB137-S8 / ATCC MYA-4627 / FGSC 10392)</name>
    <name type="common">White button mushroom</name>
    <dbReference type="NCBI Taxonomy" id="597362"/>
    <lineage>
        <taxon>Eukaryota</taxon>
        <taxon>Fungi</taxon>
        <taxon>Dikarya</taxon>
        <taxon>Basidiomycota</taxon>
        <taxon>Agaricomycotina</taxon>
        <taxon>Agaricomycetes</taxon>
        <taxon>Agaricomycetidae</taxon>
        <taxon>Agaricales</taxon>
        <taxon>Agaricineae</taxon>
        <taxon>Agaricaceae</taxon>
        <taxon>Agaricus</taxon>
    </lineage>
</organism>
<accession>K5WTL5</accession>
<dbReference type="RefSeq" id="XP_007330574.1">
    <property type="nucleotide sequence ID" value="XM_007330512.1"/>
</dbReference>
<evidence type="ECO:0000256" key="1">
    <source>
        <dbReference type="SAM" id="MobiDB-lite"/>
    </source>
</evidence>
<feature type="compositionally biased region" description="Basic and acidic residues" evidence="1">
    <location>
        <begin position="378"/>
        <end position="401"/>
    </location>
</feature>
<dbReference type="OMA" id="GHHRGNI"/>
<gene>
    <name evidence="2" type="ORF">AGABI1DRAFT_107251</name>
</gene>
<feature type="compositionally biased region" description="Basic residues" evidence="1">
    <location>
        <begin position="433"/>
        <end position="445"/>
    </location>
</feature>
<proteinExistence type="predicted"/>
<dbReference type="AlphaFoldDB" id="K5WTL5"/>
<evidence type="ECO:0000313" key="2">
    <source>
        <dbReference type="EMBL" id="EKM78766.1"/>
    </source>
</evidence>
<sequence>MSGLHYGYHIQNQNVPENLCRRRKPNIPRISTPDLQHNPYIHLHDLEVRLSYDMYLHKVYRIQDQQHLDHTIHPIYTLLLCYDQLIHLHLMKGHHRGNIYYLTHQRNHLGGHIWNLKHHKAQIHHVYNPELKKYPLDWFLREAQNRGIDVKAILINLLFPEPVQSSNRPHLLRDEIPTRNREHRLFDGGRDPSPGDSERRRVESSYEQGGGDRTENLSIRQSPSHGSGVTGEPAAARPPTLQSTRTRITLDDGGSSHSGLDRGGNESGKESARHDESDGHDENTRRERDENSKSIEKRTNQDESSSRTTNRDENLNHDENATSNNTTTGGSDVAKSPICRKTKTIPERKRKLNTILSNDDNESGPCSSKRLRTGGYDESTRDTGRRHGNDRSTGSKEDLGNHADTLVGQAAGNPTHDNNANVTSRGLSVPLRRSARKRKMRILGG</sequence>
<keyword evidence="3" id="KW-1185">Reference proteome</keyword>
<reference evidence="3" key="1">
    <citation type="journal article" date="2012" name="Proc. Natl. Acad. Sci. U.S.A.">
        <title>Genome sequence of the button mushroom Agaricus bisporus reveals mechanisms governing adaptation to a humic-rich ecological niche.</title>
        <authorList>
            <person name="Morin E."/>
            <person name="Kohler A."/>
            <person name="Baker A.R."/>
            <person name="Foulongne-Oriol M."/>
            <person name="Lombard V."/>
            <person name="Nagy L.G."/>
            <person name="Ohm R.A."/>
            <person name="Patyshakuliyeva A."/>
            <person name="Brun A."/>
            <person name="Aerts A.L."/>
            <person name="Bailey A.M."/>
            <person name="Billette C."/>
            <person name="Coutinho P.M."/>
            <person name="Deakin G."/>
            <person name="Doddapaneni H."/>
            <person name="Floudas D."/>
            <person name="Grimwood J."/>
            <person name="Hilden K."/>
            <person name="Kuees U."/>
            <person name="LaButti K.M."/>
            <person name="Lapidus A."/>
            <person name="Lindquist E.A."/>
            <person name="Lucas S.M."/>
            <person name="Murat C."/>
            <person name="Riley R.W."/>
            <person name="Salamov A.A."/>
            <person name="Schmutz J."/>
            <person name="Subramanian V."/>
            <person name="Woesten H.A.B."/>
            <person name="Xu J."/>
            <person name="Eastwood D.C."/>
            <person name="Foster G.D."/>
            <person name="Sonnenberg A.S."/>
            <person name="Cullen D."/>
            <person name="de Vries R.P."/>
            <person name="Lundell T."/>
            <person name="Hibbett D.S."/>
            <person name="Henrissat B."/>
            <person name="Burton K.S."/>
            <person name="Kerrigan R.W."/>
            <person name="Challen M.P."/>
            <person name="Grigoriev I.V."/>
            <person name="Martin F."/>
        </authorList>
    </citation>
    <scope>NUCLEOTIDE SEQUENCE [LARGE SCALE GENOMIC DNA]</scope>
    <source>
        <strain evidence="3">JB137-S8 / ATCC MYA-4627 / FGSC 10392</strain>
    </source>
</reference>
<dbReference type="EMBL" id="JH971391">
    <property type="protein sequence ID" value="EKM78766.1"/>
    <property type="molecule type" value="Genomic_DNA"/>
</dbReference>
<dbReference type="Proteomes" id="UP000008493">
    <property type="component" value="Unassembled WGS sequence"/>
</dbReference>
<feature type="compositionally biased region" description="Low complexity" evidence="1">
    <location>
        <begin position="322"/>
        <end position="331"/>
    </location>
</feature>
<feature type="compositionally biased region" description="Basic and acidic residues" evidence="1">
    <location>
        <begin position="171"/>
        <end position="190"/>
    </location>
</feature>
<evidence type="ECO:0000313" key="3">
    <source>
        <dbReference type="Proteomes" id="UP000008493"/>
    </source>
</evidence>
<feature type="compositionally biased region" description="Polar residues" evidence="1">
    <location>
        <begin position="216"/>
        <end position="227"/>
    </location>
</feature>
<feature type="compositionally biased region" description="Basic and acidic residues" evidence="1">
    <location>
        <begin position="196"/>
        <end position="215"/>
    </location>
</feature>
<feature type="compositionally biased region" description="Basic residues" evidence="1">
    <location>
        <begin position="338"/>
        <end position="352"/>
    </location>
</feature>
<protein>
    <submittedName>
        <fullName evidence="2">Uncharacterized protein</fullName>
    </submittedName>
</protein>
<dbReference type="InParanoid" id="K5WTL5"/>
<dbReference type="HOGENOM" id="CLU_615325_0_0_1"/>
<feature type="compositionally biased region" description="Basic and acidic residues" evidence="1">
    <location>
        <begin position="259"/>
        <end position="320"/>
    </location>
</feature>